<evidence type="ECO:0008006" key="6">
    <source>
        <dbReference type="Google" id="ProtNLM"/>
    </source>
</evidence>
<sequence>MSINKVKPWRQCVIVWALVSVLFAQQQAYANPVLALAPVFEGVINRVVGKAIVMNLSERGVIYAANDAAFARTMTLVGQAANDATWASAAVTTVAAVAGAPVWLSTALGVGAIAAVGAIAWGAYQLTQNSDVSTLPNGSPSPKSLTLTPTTSTPPPQPIGNGSWSSYTSPLCNPAITTTCGMNAQLPNSLPYYTQGYPNSGTVIGCVSALDCVTQRAAAEAHFQSSAVINLNYAIAPNPVSPCLAEPCSYRITVTWDPLPGSTVSGEVIDVYPTTNSSYVPSPTTRTGTLNDIAGAITPDMLNQPLPDALLAQIANRLWQIAASNPGYNGLPYSATNPITANDISSIRSQNPDITPKWNDLVNTTPSAPSYPTVPISPDPIPVTPTNPSPVPNPNPSPVPNPSNNTQVNLGPDPGIGQPALEAIPSASDILKPLLDLFPDLRNFSMPGHSGECPRPTFDVFGKSIQMNSQCDLAEQNRAVIFSIMTVTWLVIALFIVLSA</sequence>
<feature type="compositionally biased region" description="Low complexity" evidence="1">
    <location>
        <begin position="140"/>
        <end position="151"/>
    </location>
</feature>
<evidence type="ECO:0000313" key="4">
    <source>
        <dbReference type="EMBL" id="GHD66085.1"/>
    </source>
</evidence>
<accession>A0ABQ3H5T0</accession>
<name>A0ABQ3H5T0_9NEIS</name>
<organism evidence="4 5">
    <name type="scientific">Jeongeupia chitinilytica</name>
    <dbReference type="NCBI Taxonomy" id="1041641"/>
    <lineage>
        <taxon>Bacteria</taxon>
        <taxon>Pseudomonadati</taxon>
        <taxon>Pseudomonadota</taxon>
        <taxon>Betaproteobacteria</taxon>
        <taxon>Neisseriales</taxon>
        <taxon>Chitinibacteraceae</taxon>
        <taxon>Jeongeupia</taxon>
    </lineage>
</organism>
<keyword evidence="2" id="KW-0812">Transmembrane</keyword>
<comment type="caution">
    <text evidence="4">The sequence shown here is derived from an EMBL/GenBank/DDBJ whole genome shotgun (WGS) entry which is preliminary data.</text>
</comment>
<evidence type="ECO:0000256" key="2">
    <source>
        <dbReference type="SAM" id="Phobius"/>
    </source>
</evidence>
<keyword evidence="5" id="KW-1185">Reference proteome</keyword>
<evidence type="ECO:0000256" key="1">
    <source>
        <dbReference type="SAM" id="MobiDB-lite"/>
    </source>
</evidence>
<dbReference type="EMBL" id="BMYO01000007">
    <property type="protein sequence ID" value="GHD66085.1"/>
    <property type="molecule type" value="Genomic_DNA"/>
</dbReference>
<feature type="signal peptide" evidence="3">
    <location>
        <begin position="1"/>
        <end position="30"/>
    </location>
</feature>
<keyword evidence="2" id="KW-0472">Membrane</keyword>
<feature type="compositionally biased region" description="Polar residues" evidence="1">
    <location>
        <begin position="361"/>
        <end position="370"/>
    </location>
</feature>
<proteinExistence type="predicted"/>
<gene>
    <name evidence="4" type="ORF">GCM10007350_27770</name>
</gene>
<reference evidence="5" key="1">
    <citation type="journal article" date="2019" name="Int. J. Syst. Evol. Microbiol.">
        <title>The Global Catalogue of Microorganisms (GCM) 10K type strain sequencing project: providing services to taxonomists for standard genome sequencing and annotation.</title>
        <authorList>
            <consortium name="The Broad Institute Genomics Platform"/>
            <consortium name="The Broad Institute Genome Sequencing Center for Infectious Disease"/>
            <person name="Wu L."/>
            <person name="Ma J."/>
        </authorList>
    </citation>
    <scope>NUCLEOTIDE SEQUENCE [LARGE SCALE GENOMIC DNA]</scope>
    <source>
        <strain evidence="5">KCTC 23701</strain>
    </source>
</reference>
<dbReference type="Proteomes" id="UP000604737">
    <property type="component" value="Unassembled WGS sequence"/>
</dbReference>
<feature type="region of interest" description="Disordered" evidence="1">
    <location>
        <begin position="360"/>
        <end position="406"/>
    </location>
</feature>
<keyword evidence="2" id="KW-1133">Transmembrane helix</keyword>
<feature type="transmembrane region" description="Helical" evidence="2">
    <location>
        <begin position="479"/>
        <end position="498"/>
    </location>
</feature>
<feature type="compositionally biased region" description="Pro residues" evidence="1">
    <location>
        <begin position="375"/>
        <end position="401"/>
    </location>
</feature>
<evidence type="ECO:0000256" key="3">
    <source>
        <dbReference type="SAM" id="SignalP"/>
    </source>
</evidence>
<keyword evidence="3" id="KW-0732">Signal</keyword>
<feature type="region of interest" description="Disordered" evidence="1">
    <location>
        <begin position="132"/>
        <end position="160"/>
    </location>
</feature>
<evidence type="ECO:0000313" key="5">
    <source>
        <dbReference type="Proteomes" id="UP000604737"/>
    </source>
</evidence>
<feature type="chain" id="PRO_5045830475" description="TspB protein" evidence="3">
    <location>
        <begin position="31"/>
        <end position="500"/>
    </location>
</feature>
<protein>
    <recommendedName>
        <fullName evidence="6">TspB protein</fullName>
    </recommendedName>
</protein>